<proteinExistence type="predicted"/>
<accession>A0A1H4J903</accession>
<organism evidence="1 2">
    <name type="scientific">Rhodococcus jostii</name>
    <dbReference type="NCBI Taxonomy" id="132919"/>
    <lineage>
        <taxon>Bacteria</taxon>
        <taxon>Bacillati</taxon>
        <taxon>Actinomycetota</taxon>
        <taxon>Actinomycetes</taxon>
        <taxon>Mycobacteriales</taxon>
        <taxon>Nocardiaceae</taxon>
        <taxon>Rhodococcus</taxon>
    </lineage>
</organism>
<sequence length="34" mass="3737">MIGSGAEFDCETYPARWGAFGDRLMIEPYALTPA</sequence>
<dbReference type="EMBL" id="FNTL01000003">
    <property type="protein sequence ID" value="SEB42118.1"/>
    <property type="molecule type" value="Genomic_DNA"/>
</dbReference>
<evidence type="ECO:0000313" key="2">
    <source>
        <dbReference type="Proteomes" id="UP000183407"/>
    </source>
</evidence>
<reference evidence="2" key="1">
    <citation type="submission" date="2016-10" db="EMBL/GenBank/DDBJ databases">
        <authorList>
            <person name="Varghese N."/>
        </authorList>
    </citation>
    <scope>NUCLEOTIDE SEQUENCE [LARGE SCALE GENOMIC DNA]</scope>
    <source>
        <strain evidence="2">DSM 44719</strain>
    </source>
</reference>
<name>A0A1H4J903_RHOJO</name>
<evidence type="ECO:0000313" key="1">
    <source>
        <dbReference type="EMBL" id="SEB42118.1"/>
    </source>
</evidence>
<gene>
    <name evidence="1" type="ORF">SAMN04490220_0683</name>
</gene>
<dbReference type="Proteomes" id="UP000183407">
    <property type="component" value="Unassembled WGS sequence"/>
</dbReference>
<dbReference type="AlphaFoldDB" id="A0A1H4J903"/>
<protein>
    <submittedName>
        <fullName evidence="1">Uncharacterized protein</fullName>
    </submittedName>
</protein>